<dbReference type="EMBL" id="APOM01000057">
    <property type="protein sequence ID" value="ENU35258.1"/>
    <property type="molecule type" value="Genomic_DNA"/>
</dbReference>
<organism evidence="2 3">
    <name type="scientific">Acinetobacter parvus DSM 16617 = CIP 108168</name>
    <dbReference type="NCBI Taxonomy" id="981333"/>
    <lineage>
        <taxon>Bacteria</taxon>
        <taxon>Pseudomonadati</taxon>
        <taxon>Pseudomonadota</taxon>
        <taxon>Gammaproteobacteria</taxon>
        <taxon>Moraxellales</taxon>
        <taxon>Moraxellaceae</taxon>
        <taxon>Acinetobacter</taxon>
    </lineage>
</organism>
<keyword evidence="1" id="KW-0812">Transmembrane</keyword>
<keyword evidence="1" id="KW-1133">Transmembrane helix</keyword>
<feature type="transmembrane region" description="Helical" evidence="1">
    <location>
        <begin position="21"/>
        <end position="42"/>
    </location>
</feature>
<proteinExistence type="predicted"/>
<reference evidence="2 3" key="1">
    <citation type="submission" date="2013-02" db="EMBL/GenBank/DDBJ databases">
        <title>The Genome Sequence of Acinetobacter parvus CIP 108168.</title>
        <authorList>
            <consortium name="The Broad Institute Genome Sequencing Platform"/>
            <consortium name="The Broad Institute Genome Sequencing Center for Infectious Disease"/>
            <person name="Cerqueira G."/>
            <person name="Feldgarden M."/>
            <person name="Courvalin P."/>
            <person name="Perichon B."/>
            <person name="Grillot-Courvalin C."/>
            <person name="Clermont D."/>
            <person name="Rocha E."/>
            <person name="Yoon E.-J."/>
            <person name="Nemec A."/>
            <person name="Walker B."/>
            <person name="Young S.K."/>
            <person name="Zeng Q."/>
            <person name="Gargeya S."/>
            <person name="Fitzgerald M."/>
            <person name="Haas B."/>
            <person name="Abouelleil A."/>
            <person name="Alvarado L."/>
            <person name="Arachchi H.M."/>
            <person name="Berlin A.M."/>
            <person name="Chapman S.B."/>
            <person name="Dewar J."/>
            <person name="Goldberg J."/>
            <person name="Griggs A."/>
            <person name="Gujja S."/>
            <person name="Hansen M."/>
            <person name="Howarth C."/>
            <person name="Imamovic A."/>
            <person name="Larimer J."/>
            <person name="McCowan C."/>
            <person name="Murphy C."/>
            <person name="Neiman D."/>
            <person name="Pearson M."/>
            <person name="Priest M."/>
            <person name="Roberts A."/>
            <person name="Saif S."/>
            <person name="Shea T."/>
            <person name="Sisk P."/>
            <person name="Sykes S."/>
            <person name="Wortman J."/>
            <person name="Nusbaum C."/>
            <person name="Birren B."/>
        </authorList>
    </citation>
    <scope>NUCLEOTIDE SEQUENCE [LARGE SCALE GENOMIC DNA]</scope>
    <source>
        <strain evidence="2 3">CIP 108168</strain>
    </source>
</reference>
<keyword evidence="3" id="KW-1185">Reference proteome</keyword>
<keyword evidence="1" id="KW-0472">Membrane</keyword>
<evidence type="ECO:0000256" key="1">
    <source>
        <dbReference type="SAM" id="Phobius"/>
    </source>
</evidence>
<protein>
    <submittedName>
        <fullName evidence="2">Uncharacterized protein</fullName>
    </submittedName>
</protein>
<dbReference type="PATRIC" id="fig|981333.9.peg.2593"/>
<accession>N8RIP0</accession>
<comment type="caution">
    <text evidence="2">The sequence shown here is derived from an EMBL/GenBank/DDBJ whole genome shotgun (WGS) entry which is preliminary data.</text>
</comment>
<evidence type="ECO:0000313" key="2">
    <source>
        <dbReference type="EMBL" id="ENU35258.1"/>
    </source>
</evidence>
<dbReference type="HOGENOM" id="CLU_2875459_0_0_6"/>
<dbReference type="Proteomes" id="UP000023776">
    <property type="component" value="Unassembled WGS sequence"/>
</dbReference>
<gene>
    <name evidence="2" type="ORF">F988_02538</name>
</gene>
<evidence type="ECO:0000313" key="3">
    <source>
        <dbReference type="Proteomes" id="UP000023776"/>
    </source>
</evidence>
<sequence>MTLNRIIAGNIILIKVIDRFPLGKTILMGLLIMLLGTLFLVVDWHLVYPATGGTETDYAGTSS</sequence>
<dbReference type="AlphaFoldDB" id="N8RIP0"/>
<name>N8RIP0_9GAMM</name>